<dbReference type="Pfam" id="PF23914">
    <property type="entry name" value="TPR_CcmH_CycH"/>
    <property type="match status" value="1"/>
</dbReference>
<evidence type="ECO:0000256" key="5">
    <source>
        <dbReference type="PROSITE-ProRule" id="PRU00339"/>
    </source>
</evidence>
<keyword evidence="10" id="KW-1185">Reference proteome</keyword>
<dbReference type="PANTHER" id="PTHR47870:SF1">
    <property type="entry name" value="CYTOCHROME C-TYPE BIOGENESIS PROTEIN CCMH"/>
    <property type="match status" value="1"/>
</dbReference>
<sequence length="427" mass="46731">MSVFWITGIVLLLVAAGFVVFPWLVEGRKRQDTLTNTRLIRQRLLELEREEHEGLLSHQDRLETEKDLKIALLDEQDSQTQNATSARGVLLIGGLLSVVGVAVLYFQVNNVSALNNWQDAKVQLPELAERIVTQGDASVTEEDLQQFALGLRTKLTSSEDDAIGWTLLGRVYVATNRVESAMDAFERALEIEPDNLETLASYSQVLLMVNQESYLAQAKVYLNRILELDPQNTGALGMLAMAATQQGDTELAIETWQRLKTFVPKEAPIYQSIEAQIAQLEENASITTDSLAEQGPLTDVEPSAAESDDAPVLVSVTVTLDNSLAGKIPQNGFLFVYAQDASGASRMPAAVVKMPMGELPITVELSDANSVMPTLTLSQLSNVLLVAKISESGNVMKTSGDLQGTLEITLNKSKNEQYTILINEELP</sequence>
<dbReference type="NCBIfam" id="TIGR03142">
    <property type="entry name" value="cytochro_ccmI"/>
    <property type="match status" value="1"/>
</dbReference>
<evidence type="ECO:0000313" key="10">
    <source>
        <dbReference type="Proteomes" id="UP001461163"/>
    </source>
</evidence>
<keyword evidence="6" id="KW-0812">Transmembrane</keyword>
<keyword evidence="3" id="KW-0201">Cytochrome c-type biogenesis</keyword>
<dbReference type="InterPro" id="IPR019734">
    <property type="entry name" value="TPR_rpt"/>
</dbReference>
<dbReference type="PANTHER" id="PTHR47870">
    <property type="entry name" value="CYTOCHROME C-TYPE BIOGENESIS PROTEIN CCMH"/>
    <property type="match status" value="1"/>
</dbReference>
<evidence type="ECO:0000256" key="1">
    <source>
        <dbReference type="ARBA" id="ARBA00004196"/>
    </source>
</evidence>
<organism evidence="9 10">
    <name type="scientific">Paraglaciecola mesophila</name>
    <dbReference type="NCBI Taxonomy" id="197222"/>
    <lineage>
        <taxon>Bacteria</taxon>
        <taxon>Pseudomonadati</taxon>
        <taxon>Pseudomonadota</taxon>
        <taxon>Gammaproteobacteria</taxon>
        <taxon>Alteromonadales</taxon>
        <taxon>Alteromonadaceae</taxon>
        <taxon>Paraglaciecola</taxon>
    </lineage>
</organism>
<comment type="caution">
    <text evidence="9">The sequence shown here is derived from an EMBL/GenBank/DDBJ whole genome shotgun (WGS) entry which is preliminary data.</text>
</comment>
<protein>
    <submittedName>
        <fullName evidence="9">C-type cytochrome biogenesis protein CcmI</fullName>
    </submittedName>
</protein>
<comment type="subcellular location">
    <subcellularLocation>
        <location evidence="1">Cell envelope</location>
    </subcellularLocation>
</comment>
<name>A0ABU9SSY6_9ALTE</name>
<evidence type="ECO:0000259" key="8">
    <source>
        <dbReference type="Pfam" id="PF23914"/>
    </source>
</evidence>
<dbReference type="RefSeq" id="WP_342881216.1">
    <property type="nucleotide sequence ID" value="NZ_JBBMQS010000003.1"/>
</dbReference>
<keyword evidence="6" id="KW-1133">Transmembrane helix</keyword>
<dbReference type="Proteomes" id="UP001461163">
    <property type="component" value="Unassembled WGS sequence"/>
</dbReference>
<evidence type="ECO:0000256" key="6">
    <source>
        <dbReference type="SAM" id="Phobius"/>
    </source>
</evidence>
<dbReference type="InterPro" id="IPR017560">
    <property type="entry name" value="Cyt_c_biogenesis_CcmI"/>
</dbReference>
<feature type="transmembrane region" description="Helical" evidence="6">
    <location>
        <begin position="88"/>
        <end position="106"/>
    </location>
</feature>
<gene>
    <name evidence="9" type="primary">ccmI</name>
    <name evidence="9" type="ORF">WNY77_06200</name>
</gene>
<feature type="transmembrane region" description="Helical" evidence="6">
    <location>
        <begin position="6"/>
        <end position="25"/>
    </location>
</feature>
<dbReference type="InterPro" id="IPR056413">
    <property type="entry name" value="TPR_CcmH_CycH"/>
</dbReference>
<feature type="repeat" description="TPR" evidence="5">
    <location>
        <begin position="162"/>
        <end position="195"/>
    </location>
</feature>
<keyword evidence="2" id="KW-0677">Repeat</keyword>
<dbReference type="Gene3D" id="1.25.40.10">
    <property type="entry name" value="Tetratricopeptide repeat domain"/>
    <property type="match status" value="1"/>
</dbReference>
<dbReference type="PROSITE" id="PS50293">
    <property type="entry name" value="TPR_REGION"/>
    <property type="match status" value="1"/>
</dbReference>
<feature type="domain" description="Cytochrome c-type biogenesis protein H TPR" evidence="8">
    <location>
        <begin position="114"/>
        <end position="268"/>
    </location>
</feature>
<evidence type="ECO:0000313" key="9">
    <source>
        <dbReference type="EMBL" id="MEM5496981.1"/>
    </source>
</evidence>
<evidence type="ECO:0000256" key="2">
    <source>
        <dbReference type="ARBA" id="ARBA00022737"/>
    </source>
</evidence>
<proteinExistence type="predicted"/>
<keyword evidence="6" id="KW-0472">Membrane</keyword>
<evidence type="ECO:0000256" key="3">
    <source>
        <dbReference type="ARBA" id="ARBA00022748"/>
    </source>
</evidence>
<dbReference type="SUPFAM" id="SSF48452">
    <property type="entry name" value="TPR-like"/>
    <property type="match status" value="1"/>
</dbReference>
<keyword evidence="4 5" id="KW-0802">TPR repeat</keyword>
<dbReference type="Pfam" id="PF23892">
    <property type="entry name" value="Ig_CycH"/>
    <property type="match status" value="1"/>
</dbReference>
<dbReference type="PROSITE" id="PS50005">
    <property type="entry name" value="TPR"/>
    <property type="match status" value="1"/>
</dbReference>
<dbReference type="EMBL" id="JBBMQS010000003">
    <property type="protein sequence ID" value="MEM5496981.1"/>
    <property type="molecule type" value="Genomic_DNA"/>
</dbReference>
<dbReference type="InterPro" id="IPR051263">
    <property type="entry name" value="C-type_cytochrome_biogenesis"/>
</dbReference>
<dbReference type="SMART" id="SM00028">
    <property type="entry name" value="TPR"/>
    <property type="match status" value="2"/>
</dbReference>
<reference evidence="9 10" key="1">
    <citation type="submission" date="2024-03" db="EMBL/GenBank/DDBJ databases">
        <title>Community enrichment and isolation of bacterial strains for fucoidan degradation.</title>
        <authorList>
            <person name="Sichert A."/>
        </authorList>
    </citation>
    <scope>NUCLEOTIDE SEQUENCE [LARGE SCALE GENOMIC DNA]</scope>
    <source>
        <strain evidence="9 10">AS12</strain>
    </source>
</reference>
<dbReference type="InterPro" id="IPR056412">
    <property type="entry name" value="Ig_CycH"/>
</dbReference>
<accession>A0ABU9SSY6</accession>
<evidence type="ECO:0000259" key="7">
    <source>
        <dbReference type="Pfam" id="PF23892"/>
    </source>
</evidence>
<feature type="domain" description="Cytochrome c-type biogenesis protein H Ig-like" evidence="7">
    <location>
        <begin position="314"/>
        <end position="423"/>
    </location>
</feature>
<evidence type="ECO:0000256" key="4">
    <source>
        <dbReference type="ARBA" id="ARBA00022803"/>
    </source>
</evidence>
<dbReference type="InterPro" id="IPR011990">
    <property type="entry name" value="TPR-like_helical_dom_sf"/>
</dbReference>